<feature type="transmembrane region" description="Helical" evidence="1">
    <location>
        <begin position="22"/>
        <end position="40"/>
    </location>
</feature>
<dbReference type="AlphaFoldDB" id="A0A8J2KLX3"/>
<evidence type="ECO:0000256" key="1">
    <source>
        <dbReference type="SAM" id="Phobius"/>
    </source>
</evidence>
<keyword evidence="1" id="KW-0812">Transmembrane</keyword>
<evidence type="ECO:0000313" key="2">
    <source>
        <dbReference type="EMBL" id="CAG7727721.1"/>
    </source>
</evidence>
<sequence>MSGSESTLTPTKKSNKARTERHFLWIFNIRILIFNLHYLIPKAQSRFSGLSVTNNFNKYFCWLNIPLF</sequence>
<organism evidence="2 3">
    <name type="scientific">Allacma fusca</name>
    <dbReference type="NCBI Taxonomy" id="39272"/>
    <lineage>
        <taxon>Eukaryota</taxon>
        <taxon>Metazoa</taxon>
        <taxon>Ecdysozoa</taxon>
        <taxon>Arthropoda</taxon>
        <taxon>Hexapoda</taxon>
        <taxon>Collembola</taxon>
        <taxon>Symphypleona</taxon>
        <taxon>Sminthuridae</taxon>
        <taxon>Allacma</taxon>
    </lineage>
</organism>
<accession>A0A8J2KLX3</accession>
<keyword evidence="1" id="KW-0472">Membrane</keyword>
<evidence type="ECO:0000313" key="3">
    <source>
        <dbReference type="Proteomes" id="UP000708208"/>
    </source>
</evidence>
<proteinExistence type="predicted"/>
<protein>
    <submittedName>
        <fullName evidence="2">Uncharacterized protein</fullName>
    </submittedName>
</protein>
<reference evidence="2" key="1">
    <citation type="submission" date="2021-06" db="EMBL/GenBank/DDBJ databases">
        <authorList>
            <person name="Hodson N. C."/>
            <person name="Mongue J. A."/>
            <person name="Jaron S. K."/>
        </authorList>
    </citation>
    <scope>NUCLEOTIDE SEQUENCE</scope>
</reference>
<dbReference type="EMBL" id="CAJVCH010153018">
    <property type="protein sequence ID" value="CAG7727721.1"/>
    <property type="molecule type" value="Genomic_DNA"/>
</dbReference>
<comment type="caution">
    <text evidence="2">The sequence shown here is derived from an EMBL/GenBank/DDBJ whole genome shotgun (WGS) entry which is preliminary data.</text>
</comment>
<keyword evidence="1" id="KW-1133">Transmembrane helix</keyword>
<keyword evidence="3" id="KW-1185">Reference proteome</keyword>
<dbReference type="Proteomes" id="UP000708208">
    <property type="component" value="Unassembled WGS sequence"/>
</dbReference>
<gene>
    <name evidence="2" type="ORF">AFUS01_LOCUS16551</name>
</gene>
<name>A0A8J2KLX3_9HEXA</name>